<protein>
    <submittedName>
        <fullName evidence="2">Uncharacterized protein</fullName>
    </submittedName>
</protein>
<organism evidence="2 3">
    <name type="scientific">Nitzschia inconspicua</name>
    <dbReference type="NCBI Taxonomy" id="303405"/>
    <lineage>
        <taxon>Eukaryota</taxon>
        <taxon>Sar</taxon>
        <taxon>Stramenopiles</taxon>
        <taxon>Ochrophyta</taxon>
        <taxon>Bacillariophyta</taxon>
        <taxon>Bacillariophyceae</taxon>
        <taxon>Bacillariophycidae</taxon>
        <taxon>Bacillariales</taxon>
        <taxon>Bacillariaceae</taxon>
        <taxon>Nitzschia</taxon>
    </lineage>
</organism>
<feature type="region of interest" description="Disordered" evidence="1">
    <location>
        <begin position="260"/>
        <end position="316"/>
    </location>
</feature>
<evidence type="ECO:0000313" key="2">
    <source>
        <dbReference type="EMBL" id="KAG7374986.1"/>
    </source>
</evidence>
<reference evidence="2" key="2">
    <citation type="submission" date="2021-04" db="EMBL/GenBank/DDBJ databases">
        <authorList>
            <person name="Podell S."/>
        </authorList>
    </citation>
    <scope>NUCLEOTIDE SEQUENCE</scope>
    <source>
        <strain evidence="2">Hildebrandi</strain>
    </source>
</reference>
<feature type="compositionally biased region" description="Basic and acidic residues" evidence="1">
    <location>
        <begin position="227"/>
        <end position="237"/>
    </location>
</feature>
<feature type="region of interest" description="Disordered" evidence="1">
    <location>
        <begin position="329"/>
        <end position="381"/>
    </location>
</feature>
<gene>
    <name evidence="2" type="ORF">IV203_014081</name>
</gene>
<feature type="compositionally biased region" description="Low complexity" evidence="1">
    <location>
        <begin position="136"/>
        <end position="166"/>
    </location>
</feature>
<feature type="compositionally biased region" description="Acidic residues" evidence="1">
    <location>
        <begin position="215"/>
        <end position="226"/>
    </location>
</feature>
<feature type="compositionally biased region" description="Basic residues" evidence="1">
    <location>
        <begin position="260"/>
        <end position="274"/>
    </location>
</feature>
<feature type="region of interest" description="Disordered" evidence="1">
    <location>
        <begin position="107"/>
        <end position="168"/>
    </location>
</feature>
<keyword evidence="3" id="KW-1185">Reference proteome</keyword>
<proteinExistence type="predicted"/>
<accession>A0A9K3M9K5</accession>
<feature type="compositionally biased region" description="Basic and acidic residues" evidence="1">
    <location>
        <begin position="107"/>
        <end position="126"/>
    </location>
</feature>
<sequence length="381" mass="42661">MTSPMSTDNALVTPRSDQFNCSLPERRSFLPISPKPRHVKMDDRTFELRGQRKLHQAFKRLSLDSVSTCSSKEESASTTNSSIAMEMLFRSSKELYRNVHLNQAEESKEADCSYRDGETEEPRVEARLGAPRPIRLLRTSGSSNSTRRGSSSLRGGRSSYYSVSGDSRADDQTLPSLVSYRLSGSIGDDSCSASCDIGSIASSCSSSCYLADSDLGSDDCDEEESKEDYPEREERLRSHVAPTMDTPKVIDCCSRRVKQRRINQRRAARERRRAAKETSSTSDTETPMVPKEAVPVPTAKYPYPSTDLKAQASSPQFNNLRPILKRSAEQEQSFTVRVDNRSRILQANQQKSTSNRSSRSRRSTHSNRSTHNTAASRWDPM</sequence>
<evidence type="ECO:0000313" key="3">
    <source>
        <dbReference type="Proteomes" id="UP000693970"/>
    </source>
</evidence>
<comment type="caution">
    <text evidence="2">The sequence shown here is derived from an EMBL/GenBank/DDBJ whole genome shotgun (WGS) entry which is preliminary data.</text>
</comment>
<dbReference type="AlphaFoldDB" id="A0A9K3M9K5"/>
<name>A0A9K3M9K5_9STRA</name>
<dbReference type="EMBL" id="JAGRRH010000001">
    <property type="protein sequence ID" value="KAG7374986.1"/>
    <property type="molecule type" value="Genomic_DNA"/>
</dbReference>
<dbReference type="Proteomes" id="UP000693970">
    <property type="component" value="Unassembled WGS sequence"/>
</dbReference>
<evidence type="ECO:0000256" key="1">
    <source>
        <dbReference type="SAM" id="MobiDB-lite"/>
    </source>
</evidence>
<feature type="region of interest" description="Disordered" evidence="1">
    <location>
        <begin position="214"/>
        <end position="237"/>
    </location>
</feature>
<reference evidence="2" key="1">
    <citation type="journal article" date="2021" name="Sci. Rep.">
        <title>Diploid genomic architecture of Nitzschia inconspicua, an elite biomass production diatom.</title>
        <authorList>
            <person name="Oliver A."/>
            <person name="Podell S."/>
            <person name="Pinowska A."/>
            <person name="Traller J.C."/>
            <person name="Smith S.R."/>
            <person name="McClure R."/>
            <person name="Beliaev A."/>
            <person name="Bohutskyi P."/>
            <person name="Hill E.A."/>
            <person name="Rabines A."/>
            <person name="Zheng H."/>
            <person name="Allen L.Z."/>
            <person name="Kuo A."/>
            <person name="Grigoriev I.V."/>
            <person name="Allen A.E."/>
            <person name="Hazlebeck D."/>
            <person name="Allen E.E."/>
        </authorList>
    </citation>
    <scope>NUCLEOTIDE SEQUENCE</scope>
    <source>
        <strain evidence="2">Hildebrandi</strain>
    </source>
</reference>